<comment type="caution">
    <text evidence="1">The sequence shown here is derived from an EMBL/GenBank/DDBJ whole genome shotgun (WGS) entry which is preliminary data.</text>
</comment>
<gene>
    <name evidence="1" type="ORF">A2628_04675</name>
</gene>
<reference evidence="1 2" key="1">
    <citation type="journal article" date="2016" name="Nat. Commun.">
        <title>Thousands of microbial genomes shed light on interconnected biogeochemical processes in an aquifer system.</title>
        <authorList>
            <person name="Anantharaman K."/>
            <person name="Brown C.T."/>
            <person name="Hug L.A."/>
            <person name="Sharon I."/>
            <person name="Castelle C.J."/>
            <person name="Probst A.J."/>
            <person name="Thomas B.C."/>
            <person name="Singh A."/>
            <person name="Wilkins M.J."/>
            <person name="Karaoz U."/>
            <person name="Brodie E.L."/>
            <person name="Williams K.H."/>
            <person name="Hubbard S.S."/>
            <person name="Banfield J.F."/>
        </authorList>
    </citation>
    <scope>NUCLEOTIDE SEQUENCE [LARGE SCALE GENOMIC DNA]</scope>
</reference>
<organism evidence="1 2">
    <name type="scientific">Candidatus Woesebacteria bacterium RIFCSPHIGHO2_01_FULL_40_22</name>
    <dbReference type="NCBI Taxonomy" id="1802499"/>
    <lineage>
        <taxon>Bacteria</taxon>
        <taxon>Candidatus Woeseibacteriota</taxon>
    </lineage>
</organism>
<evidence type="ECO:0000313" key="2">
    <source>
        <dbReference type="Proteomes" id="UP000179221"/>
    </source>
</evidence>
<dbReference type="Proteomes" id="UP000179221">
    <property type="component" value="Unassembled WGS sequence"/>
</dbReference>
<sequence length="244" mass="26559">MRKINSAKYFIIFVFSFVSTFKVGLNEASAAFITITKEGSTLVNVLAVETDGGSLKIVNEDSGAKFDNAKVSLSKENGKMLLSVLSATGGKEFDVSGVTDEILQIEERPTVERLSISVVNGAFSLNQGDIKAVTDYQIEIDPKNAKLALATPTGYKFLSILPRQAVTSLIRSGVATMHSKGDEVRISEDEDGNLYYLVQAEKVIPILNVYDYTFPVEAKVSAVGGEILSIEKPSWMRLLGFLFV</sequence>
<dbReference type="AlphaFoldDB" id="A0A1F7YIV3"/>
<proteinExistence type="predicted"/>
<protein>
    <submittedName>
        <fullName evidence="1">Uncharacterized protein</fullName>
    </submittedName>
</protein>
<accession>A0A1F7YIV3</accession>
<evidence type="ECO:0000313" key="1">
    <source>
        <dbReference type="EMBL" id="OGM26819.1"/>
    </source>
</evidence>
<name>A0A1F7YIV3_9BACT</name>
<dbReference type="EMBL" id="MGGL01000009">
    <property type="protein sequence ID" value="OGM26819.1"/>
    <property type="molecule type" value="Genomic_DNA"/>
</dbReference>